<feature type="domain" description="C2" evidence="1">
    <location>
        <begin position="1"/>
        <end position="107"/>
    </location>
</feature>
<protein>
    <recommendedName>
        <fullName evidence="1">C2 domain-containing protein</fullName>
    </recommendedName>
</protein>
<dbReference type="InterPro" id="IPR035892">
    <property type="entry name" value="C2_domain_sf"/>
</dbReference>
<reference evidence="2 3" key="1">
    <citation type="submission" date="2024-01" db="EMBL/GenBank/DDBJ databases">
        <title>Genome assemblies of Stephania.</title>
        <authorList>
            <person name="Yang L."/>
        </authorList>
    </citation>
    <scope>NUCLEOTIDE SEQUENCE [LARGE SCALE GENOMIC DNA]</scope>
    <source>
        <strain evidence="2">JXDWG</strain>
        <tissue evidence="2">Leaf</tissue>
    </source>
</reference>
<dbReference type="Gene3D" id="2.60.40.150">
    <property type="entry name" value="C2 domain"/>
    <property type="match status" value="1"/>
</dbReference>
<name>A0AAP0K876_9MAGN</name>
<dbReference type="Proteomes" id="UP001419268">
    <property type="component" value="Unassembled WGS sequence"/>
</dbReference>
<dbReference type="PANTHER" id="PTHR32246">
    <property type="entry name" value="INGRESSION PROTEIN FIC1"/>
    <property type="match status" value="1"/>
</dbReference>
<dbReference type="GO" id="GO:0006952">
    <property type="term" value="P:defense response"/>
    <property type="evidence" value="ECO:0007669"/>
    <property type="project" value="InterPro"/>
</dbReference>
<proteinExistence type="predicted"/>
<dbReference type="AlphaFoldDB" id="A0AAP0K876"/>
<dbReference type="PROSITE" id="PS50004">
    <property type="entry name" value="C2"/>
    <property type="match status" value="1"/>
</dbReference>
<dbReference type="PANTHER" id="PTHR32246:SF17">
    <property type="entry name" value="BON1-ASSOCIATED PROTEIN 2"/>
    <property type="match status" value="1"/>
</dbReference>
<sequence>MKSLSRSIEITVISAEDLSIHGRPIKNNAFVVVQTAPDATRSTSVDTTGGTYPSWNEMLELPLPQESQFVRVEVQCRTSSGAKAVGGANVPVSDFAEGWIPNGYLTFLSYRLRKWNGERNGIINLSIRVKGKGDHVAPSMEGTFCSRSSSSSNYCGGGVAIGVPVMRGKESRVN</sequence>
<evidence type="ECO:0000313" key="3">
    <source>
        <dbReference type="Proteomes" id="UP001419268"/>
    </source>
</evidence>
<evidence type="ECO:0000313" key="2">
    <source>
        <dbReference type="EMBL" id="KAK9147786.1"/>
    </source>
</evidence>
<evidence type="ECO:0000259" key="1">
    <source>
        <dbReference type="PROSITE" id="PS50004"/>
    </source>
</evidence>
<dbReference type="CDD" id="cd04051">
    <property type="entry name" value="C2_SRC2_like"/>
    <property type="match status" value="1"/>
</dbReference>
<dbReference type="SUPFAM" id="SSF49562">
    <property type="entry name" value="C2 domain (Calcium/lipid-binding domain, CaLB)"/>
    <property type="match status" value="1"/>
</dbReference>
<dbReference type="InterPro" id="IPR044750">
    <property type="entry name" value="C2_SRC2/BAP"/>
</dbReference>
<dbReference type="EMBL" id="JBBNAG010000003">
    <property type="protein sequence ID" value="KAK9147786.1"/>
    <property type="molecule type" value="Genomic_DNA"/>
</dbReference>
<dbReference type="InterPro" id="IPR000008">
    <property type="entry name" value="C2_dom"/>
</dbReference>
<organism evidence="2 3">
    <name type="scientific">Stephania cephalantha</name>
    <dbReference type="NCBI Taxonomy" id="152367"/>
    <lineage>
        <taxon>Eukaryota</taxon>
        <taxon>Viridiplantae</taxon>
        <taxon>Streptophyta</taxon>
        <taxon>Embryophyta</taxon>
        <taxon>Tracheophyta</taxon>
        <taxon>Spermatophyta</taxon>
        <taxon>Magnoliopsida</taxon>
        <taxon>Ranunculales</taxon>
        <taxon>Menispermaceae</taxon>
        <taxon>Menispermoideae</taxon>
        <taxon>Cissampelideae</taxon>
        <taxon>Stephania</taxon>
    </lineage>
</organism>
<dbReference type="SMART" id="SM00239">
    <property type="entry name" value="C2"/>
    <property type="match status" value="1"/>
</dbReference>
<keyword evidence="3" id="KW-1185">Reference proteome</keyword>
<accession>A0AAP0K876</accession>
<comment type="caution">
    <text evidence="2">The sequence shown here is derived from an EMBL/GenBank/DDBJ whole genome shotgun (WGS) entry which is preliminary data.</text>
</comment>
<gene>
    <name evidence="2" type="ORF">Scep_006543</name>
</gene>
<dbReference type="Pfam" id="PF00168">
    <property type="entry name" value="C2"/>
    <property type="match status" value="1"/>
</dbReference>